<gene>
    <name evidence="3" type="ORF">GOB84_03505</name>
</gene>
<dbReference type="InterPro" id="IPR029058">
    <property type="entry name" value="AB_hydrolase_fold"/>
</dbReference>
<dbReference type="EMBL" id="WOSW01000003">
    <property type="protein sequence ID" value="NHO31636.1"/>
    <property type="molecule type" value="Genomic_DNA"/>
</dbReference>
<dbReference type="InterPro" id="IPR000073">
    <property type="entry name" value="AB_hydrolase_1"/>
</dbReference>
<protein>
    <submittedName>
        <fullName evidence="3">Alpha/beta fold hydrolase</fullName>
    </submittedName>
</protein>
<accession>A0ABX0K5Q5</accession>
<comment type="caution">
    <text evidence="3">The sequence shown here is derived from an EMBL/GenBank/DDBJ whole genome shotgun (WGS) entry which is preliminary data.</text>
</comment>
<dbReference type="PANTHER" id="PTHR11614">
    <property type="entry name" value="PHOSPHOLIPASE-RELATED"/>
    <property type="match status" value="1"/>
</dbReference>
<evidence type="ECO:0000313" key="4">
    <source>
        <dbReference type="Proteomes" id="UP000615326"/>
    </source>
</evidence>
<dbReference type="SUPFAM" id="SSF53474">
    <property type="entry name" value="alpha/beta-Hydrolases"/>
    <property type="match status" value="1"/>
</dbReference>
<keyword evidence="1" id="KW-1133">Transmembrane helix</keyword>
<feature type="transmembrane region" description="Helical" evidence="1">
    <location>
        <begin position="42"/>
        <end position="64"/>
    </location>
</feature>
<keyword evidence="1" id="KW-0472">Membrane</keyword>
<evidence type="ECO:0000259" key="2">
    <source>
        <dbReference type="Pfam" id="PF12146"/>
    </source>
</evidence>
<dbReference type="Gene3D" id="3.40.50.1820">
    <property type="entry name" value="alpha/beta hydrolase"/>
    <property type="match status" value="1"/>
</dbReference>
<dbReference type="Pfam" id="PF12146">
    <property type="entry name" value="Hydrolase_4"/>
    <property type="match status" value="1"/>
</dbReference>
<proteinExistence type="predicted"/>
<dbReference type="GO" id="GO:0016787">
    <property type="term" value="F:hydrolase activity"/>
    <property type="evidence" value="ECO:0007669"/>
    <property type="project" value="UniProtKB-KW"/>
</dbReference>
<evidence type="ECO:0000313" key="3">
    <source>
        <dbReference type="EMBL" id="NHO31636.1"/>
    </source>
</evidence>
<dbReference type="PRINTS" id="PR00111">
    <property type="entry name" value="ABHYDROLASE"/>
</dbReference>
<keyword evidence="4" id="KW-1185">Reference proteome</keyword>
<evidence type="ECO:0000256" key="1">
    <source>
        <dbReference type="SAM" id="Phobius"/>
    </source>
</evidence>
<dbReference type="Proteomes" id="UP000615326">
    <property type="component" value="Unassembled WGS sequence"/>
</dbReference>
<keyword evidence="1" id="KW-0812">Transmembrane</keyword>
<dbReference type="InterPro" id="IPR051044">
    <property type="entry name" value="MAG_DAG_Lipase"/>
</dbReference>
<feature type="domain" description="Serine aminopeptidase S33" evidence="2">
    <location>
        <begin position="98"/>
        <end position="334"/>
    </location>
</feature>
<organism evidence="3 4">
    <name type="scientific">Acetobacter fallax</name>
    <dbReference type="NCBI Taxonomy" id="1737473"/>
    <lineage>
        <taxon>Bacteria</taxon>
        <taxon>Pseudomonadati</taxon>
        <taxon>Pseudomonadota</taxon>
        <taxon>Alphaproteobacteria</taxon>
        <taxon>Acetobacterales</taxon>
        <taxon>Acetobacteraceae</taxon>
        <taxon>Acetobacter</taxon>
    </lineage>
</organism>
<name>A0ABX0K5Q5_9PROT</name>
<reference evidence="3 4" key="1">
    <citation type="journal article" date="2020" name="Int. J. Syst. Evol. Microbiol.">
        <title>Novel acetic acid bacteria from cider fermentations: Acetobacter conturbans sp. nov. and Acetobacter fallax sp. nov.</title>
        <authorList>
            <person name="Sombolestani A.S."/>
            <person name="Cleenwerck I."/>
            <person name="Cnockaert M."/>
            <person name="Borremans W."/>
            <person name="Wieme A.D."/>
            <person name="De Vuyst L."/>
            <person name="Vandamme P."/>
        </authorList>
    </citation>
    <scope>NUCLEOTIDE SEQUENCE [LARGE SCALE GENOMIC DNA]</scope>
    <source>
        <strain evidence="3 4">LMG 1637</strain>
    </source>
</reference>
<sequence>MIRRNAVSSNHPHAIVSVIRITFRKWDHAKCFWSFRKTLRHLISLIIPLFLAACASESVIHVPARYIADARLVPPDRTLILSDGARIPFRIWRATAPQHGIILALHGFNDSRDAWETTAPALAARGFTIWAPDQRGFGAAPDRGGWPGVARMVADTVEELTFIARQHPDTRLYLMGESMGGAIAMLTMSRSSELRSGLPKIAGTILLAPATWNLGAGADIPVRLLAAIAPNGRVTGRELPVHITASDNIAALRRLYFDPLTLHSTKLIALRGLVGLMSTAAHSAQNLHGPTLIIYGDRDQLVPADVMALTWRRFPKTVRRDVIPGGHHLLLRDKAHGRVVNDILSWFTDPDMLLPSGGDLSAATWASLHAANPATSGPTSAEPFFLLPSRMDALPAQ</sequence>
<dbReference type="InterPro" id="IPR022742">
    <property type="entry name" value="Hydrolase_4"/>
</dbReference>
<keyword evidence="3" id="KW-0378">Hydrolase</keyword>